<feature type="region of interest" description="Disordered" evidence="1">
    <location>
        <begin position="343"/>
        <end position="380"/>
    </location>
</feature>
<protein>
    <recommendedName>
        <fullName evidence="4">GCM domain-containing protein</fullName>
    </recommendedName>
</protein>
<evidence type="ECO:0000313" key="3">
    <source>
        <dbReference type="Proteomes" id="UP001213000"/>
    </source>
</evidence>
<evidence type="ECO:0008006" key="4">
    <source>
        <dbReference type="Google" id="ProtNLM"/>
    </source>
</evidence>
<dbReference type="AlphaFoldDB" id="A0AAD5VJY6"/>
<dbReference type="Proteomes" id="UP001213000">
    <property type="component" value="Unassembled WGS sequence"/>
</dbReference>
<accession>A0AAD5VJY6</accession>
<sequence length="680" mass="75781">MQPDGSIIFSNTPLPLGGTRVPFVLQSSQSQSHPVQAGLSNTSTNPQFLPYAIAPFYEPMSTSIPSIPAEISYRLPPSHPYANSFAQHLQAPFTARTVSIGQPLQRSVSEPPTFESLDTTLHYKDTISIDPTIAAVPNSVSVPPAAPVAMPPSNTGLPNILSSSVHYQNTLTDHPSMTPSSAWQSDIYRHEQLNLTQNAASEHWVSSSVYPLLPPKLNWSTHPKFGARPPSRAASGQLLPLTQEVSSHPPLRQSHAKTFSHPTDTQQLGGPVVSEHIVQPQAYSSQTDQYQVPNSTKVPHGFEYHDDTTNDAVNNSAENFADELHGMLIGDLPAQDEVTHFFNRFDPSSSSKSTSRSREQSPTLSQVDDEPGKGLPPWDGYPDGEIDLNFTWAQYHRLNKLGTHWATKTSGDPGSGTRRAITWKQGYKNSRFCKGVIFCIKCGRIVRPKSEDASIRSQELVPCQGYKCGGKLMHISCSARQYIWKWAGGVKFTHRGSHSHRKPWPIHLLTHERTRWEKIVHEHPDATPAQLMVGLANLTGKTEPVHKISAVFHSIERVGYERRKELTKHSLSGGESFIDNLRQFDERYPNFIVYDIFRPVCVISVQTPWMREHLVNDLDPDEEGPLKGIVSDAAHKFLRSSKYSNSVLMSSSVYLPEVEQWMPGLISYMNGVKFVVDRRI</sequence>
<comment type="caution">
    <text evidence="2">The sequence shown here is derived from an EMBL/GenBank/DDBJ whole genome shotgun (WGS) entry which is preliminary data.</text>
</comment>
<dbReference type="EMBL" id="JANIEX010000893">
    <property type="protein sequence ID" value="KAJ3562244.1"/>
    <property type="molecule type" value="Genomic_DNA"/>
</dbReference>
<organism evidence="2 3">
    <name type="scientific">Leucocoprinus birnbaumii</name>
    <dbReference type="NCBI Taxonomy" id="56174"/>
    <lineage>
        <taxon>Eukaryota</taxon>
        <taxon>Fungi</taxon>
        <taxon>Dikarya</taxon>
        <taxon>Basidiomycota</taxon>
        <taxon>Agaricomycotina</taxon>
        <taxon>Agaricomycetes</taxon>
        <taxon>Agaricomycetidae</taxon>
        <taxon>Agaricales</taxon>
        <taxon>Agaricineae</taxon>
        <taxon>Agaricaceae</taxon>
        <taxon>Leucocoprinus</taxon>
    </lineage>
</organism>
<evidence type="ECO:0000313" key="2">
    <source>
        <dbReference type="EMBL" id="KAJ3562244.1"/>
    </source>
</evidence>
<evidence type="ECO:0000256" key="1">
    <source>
        <dbReference type="SAM" id="MobiDB-lite"/>
    </source>
</evidence>
<reference evidence="2" key="1">
    <citation type="submission" date="2022-07" db="EMBL/GenBank/DDBJ databases">
        <title>Genome Sequence of Leucocoprinus birnbaumii.</title>
        <authorList>
            <person name="Buettner E."/>
        </authorList>
    </citation>
    <scope>NUCLEOTIDE SEQUENCE</scope>
    <source>
        <strain evidence="2">VT141</strain>
    </source>
</reference>
<keyword evidence="3" id="KW-1185">Reference proteome</keyword>
<name>A0AAD5VJY6_9AGAR</name>
<gene>
    <name evidence="2" type="ORF">NP233_g9697</name>
</gene>
<proteinExistence type="predicted"/>